<feature type="binding site" evidence="9">
    <location>
        <position position="126"/>
    </location>
    <ligand>
        <name>substrate</name>
    </ligand>
</feature>
<keyword evidence="4 9" id="KW-0963">Cytoplasm</keyword>
<comment type="caution">
    <text evidence="11">The sequence shown here is derived from an EMBL/GenBank/DDBJ whole genome shotgun (WGS) entry which is preliminary data.</text>
</comment>
<evidence type="ECO:0000256" key="9">
    <source>
        <dbReference type="HAMAP-Rule" id="MF_00224"/>
    </source>
</evidence>
<comment type="pathway">
    <text evidence="2 9">Pyrimidine metabolism; UMP biosynthesis via de novo pathway.</text>
</comment>
<dbReference type="PROSITE" id="PS00911">
    <property type="entry name" value="DHODEHASE_1"/>
    <property type="match status" value="1"/>
</dbReference>
<dbReference type="InterPro" id="IPR005720">
    <property type="entry name" value="Dihydroorotate_DH_cat"/>
</dbReference>
<evidence type="ECO:0000256" key="3">
    <source>
        <dbReference type="ARBA" id="ARBA00008008"/>
    </source>
</evidence>
<protein>
    <recommendedName>
        <fullName evidence="9">Dihydroorotate dehydrogenase</fullName>
        <shortName evidence="9">DHOD</shortName>
        <shortName evidence="9">DHODase</shortName>
        <shortName evidence="9">DHOdehase</shortName>
        <ecNumber evidence="9">1.3.-.-</ecNumber>
    </recommendedName>
</protein>
<evidence type="ECO:0000256" key="5">
    <source>
        <dbReference type="ARBA" id="ARBA00022630"/>
    </source>
</evidence>
<evidence type="ECO:0000256" key="4">
    <source>
        <dbReference type="ARBA" id="ARBA00022490"/>
    </source>
</evidence>
<dbReference type="GO" id="GO:0004152">
    <property type="term" value="F:dihydroorotate dehydrogenase activity"/>
    <property type="evidence" value="ECO:0007669"/>
    <property type="project" value="UniProtKB-UniRule"/>
</dbReference>
<accession>A0A7C5DUR8</accession>
<dbReference type="EMBL" id="DRTH01000058">
    <property type="protein sequence ID" value="HHF08345.1"/>
    <property type="molecule type" value="Genomic_DNA"/>
</dbReference>
<keyword evidence="6 9" id="KW-0288">FMN</keyword>
<dbReference type="InterPro" id="IPR050074">
    <property type="entry name" value="DHO_dehydrogenase"/>
</dbReference>
<reference evidence="11" key="1">
    <citation type="journal article" date="2020" name="mSystems">
        <title>Genome- and Community-Level Interaction Insights into Carbon Utilization and Element Cycling Functions of Hydrothermarchaeota in Hydrothermal Sediment.</title>
        <authorList>
            <person name="Zhou Z."/>
            <person name="Liu Y."/>
            <person name="Xu W."/>
            <person name="Pan J."/>
            <person name="Luo Z.H."/>
            <person name="Li M."/>
        </authorList>
    </citation>
    <scope>NUCLEOTIDE SEQUENCE [LARGE SCALE GENOMIC DNA]</scope>
    <source>
        <strain evidence="11">HyVt-80</strain>
    </source>
</reference>
<dbReference type="GO" id="GO:0044205">
    <property type="term" value="P:'de novo' UMP biosynthetic process"/>
    <property type="evidence" value="ECO:0007669"/>
    <property type="project" value="UniProtKB-UniRule"/>
</dbReference>
<dbReference type="AlphaFoldDB" id="A0A7C5DUR8"/>
<feature type="active site" description="Nucleophile" evidence="9">
    <location>
        <position position="129"/>
    </location>
</feature>
<feature type="binding site" evidence="9">
    <location>
        <begin position="243"/>
        <end position="244"/>
    </location>
    <ligand>
        <name>FMN</name>
        <dbReference type="ChEBI" id="CHEBI:58210"/>
    </ligand>
</feature>
<evidence type="ECO:0000256" key="1">
    <source>
        <dbReference type="ARBA" id="ARBA00004496"/>
    </source>
</evidence>
<dbReference type="PANTHER" id="PTHR48109:SF1">
    <property type="entry name" value="DIHYDROOROTATE DEHYDROGENASE (FUMARATE)"/>
    <property type="match status" value="1"/>
</dbReference>
<feature type="domain" description="Dihydroorotate dehydrogenase catalytic" evidence="10">
    <location>
        <begin position="4"/>
        <end position="266"/>
    </location>
</feature>
<dbReference type="Proteomes" id="UP000886129">
    <property type="component" value="Unassembled WGS sequence"/>
</dbReference>
<dbReference type="InterPro" id="IPR012135">
    <property type="entry name" value="Dihydroorotate_DH_1_2"/>
</dbReference>
<dbReference type="HAMAP" id="MF_00224">
    <property type="entry name" value="DHO_dh_type1"/>
    <property type="match status" value="1"/>
</dbReference>
<dbReference type="EC" id="1.3.-.-" evidence="9"/>
<dbReference type="GO" id="GO:0006207">
    <property type="term" value="P:'de novo' pyrimidine nucleobase biosynthetic process"/>
    <property type="evidence" value="ECO:0007669"/>
    <property type="project" value="InterPro"/>
</dbReference>
<keyword evidence="5 9" id="KW-0285">Flavoprotein</keyword>
<dbReference type="GO" id="GO:0005737">
    <property type="term" value="C:cytoplasm"/>
    <property type="evidence" value="ECO:0007669"/>
    <property type="project" value="UniProtKB-SubCell"/>
</dbReference>
<evidence type="ECO:0000256" key="6">
    <source>
        <dbReference type="ARBA" id="ARBA00022643"/>
    </source>
</evidence>
<feature type="binding site" evidence="9">
    <location>
        <position position="165"/>
    </location>
    <ligand>
        <name>FMN</name>
        <dbReference type="ChEBI" id="CHEBI:58210"/>
    </ligand>
</feature>
<comment type="cofactor">
    <cofactor evidence="9">
        <name>FMN</name>
        <dbReference type="ChEBI" id="CHEBI:58210"/>
    </cofactor>
    <text evidence="9">Binds 1 FMN per subunit.</text>
</comment>
<dbReference type="PANTHER" id="PTHR48109">
    <property type="entry name" value="DIHYDROOROTATE DEHYDROGENASE (QUINONE), MITOCHONDRIAL-RELATED"/>
    <property type="match status" value="1"/>
</dbReference>
<evidence type="ECO:0000256" key="2">
    <source>
        <dbReference type="ARBA" id="ARBA00004725"/>
    </source>
</evidence>
<dbReference type="SUPFAM" id="SSF51395">
    <property type="entry name" value="FMN-linked oxidoreductases"/>
    <property type="match status" value="1"/>
</dbReference>
<keyword evidence="8 9" id="KW-0560">Oxidoreductase</keyword>
<comment type="similarity">
    <text evidence="3 9">Belongs to the dihydroorotate dehydrogenase family. Type 1 subfamily.</text>
</comment>
<feature type="binding site" evidence="9">
    <location>
        <position position="44"/>
    </location>
    <ligand>
        <name>substrate</name>
    </ligand>
</feature>
<dbReference type="Gene3D" id="3.20.20.70">
    <property type="entry name" value="Aldolase class I"/>
    <property type="match status" value="1"/>
</dbReference>
<evidence type="ECO:0000256" key="8">
    <source>
        <dbReference type="ARBA" id="ARBA00023002"/>
    </source>
</evidence>
<comment type="function">
    <text evidence="9">Catalyzes the conversion of dihydroorotate to orotate.</text>
</comment>
<dbReference type="InterPro" id="IPR001295">
    <property type="entry name" value="Dihydroorotate_DH_CS"/>
</dbReference>
<evidence type="ECO:0000259" key="10">
    <source>
        <dbReference type="Pfam" id="PF01180"/>
    </source>
</evidence>
<evidence type="ECO:0000256" key="7">
    <source>
        <dbReference type="ARBA" id="ARBA00022975"/>
    </source>
</evidence>
<dbReference type="PIRSF" id="PIRSF000164">
    <property type="entry name" value="DHO_oxidase"/>
    <property type="match status" value="1"/>
</dbReference>
<dbReference type="InterPro" id="IPR013785">
    <property type="entry name" value="Aldolase_TIM"/>
</dbReference>
<comment type="caution">
    <text evidence="9">Lacks conserved residue(s) required for the propagation of feature annotation.</text>
</comment>
<keyword evidence="7 9" id="KW-0665">Pyrimidine biosynthesis</keyword>
<dbReference type="InterPro" id="IPR024920">
    <property type="entry name" value="Dihydroorotate_DH_1"/>
</dbReference>
<proteinExistence type="inferred from homology"/>
<comment type="catalytic activity">
    <reaction evidence="9">
        <text>(S)-dihydroorotate + A = orotate + AH2</text>
        <dbReference type="Rhea" id="RHEA:18073"/>
        <dbReference type="ChEBI" id="CHEBI:13193"/>
        <dbReference type="ChEBI" id="CHEBI:17499"/>
        <dbReference type="ChEBI" id="CHEBI:30839"/>
        <dbReference type="ChEBI" id="CHEBI:30864"/>
    </reaction>
</comment>
<gene>
    <name evidence="9" type="primary">pyrD</name>
    <name evidence="11" type="ORF">ENL26_01045</name>
</gene>
<sequence length="307" mass="33462">MANLTREVMGITFKNPVVIPSGPGGFGLEMEKDVLSKIGAFTIKSVTLEPKEGNPSPRLVDAGYGLINSIGLQNPGIKTFLNTIYPKLLPFPTKLFFSIAGNSPCEFREMAAVLNGVEGFDLLVLNLSCPNVEDANTLLGANPESVAEILKQVKTVFTTRPVTVKLPPEIPDFPSVIRACENNGADGLVLFNCITGARFDIETGKPFLKRTYGGYSGPAVKPIYLRKIHLARQLTKLPIIGMGGAYKWDDIFEYLLAGAELVGFGLRTMVDPLEVAELPEKAQSWLCKHGFADLTDYLLKTRKGELK</sequence>
<feature type="binding site" evidence="9">
    <location>
        <begin position="44"/>
        <end position="45"/>
    </location>
    <ligand>
        <name>FMN</name>
        <dbReference type="ChEBI" id="CHEBI:58210"/>
    </ligand>
</feature>
<dbReference type="UniPathway" id="UPA00070"/>
<feature type="binding site" evidence="9">
    <location>
        <position position="217"/>
    </location>
    <ligand>
        <name>FMN</name>
        <dbReference type="ChEBI" id="CHEBI:58210"/>
    </ligand>
</feature>
<feature type="binding site" evidence="9">
    <location>
        <begin position="68"/>
        <end position="72"/>
    </location>
    <ligand>
        <name>substrate</name>
    </ligand>
</feature>
<dbReference type="Pfam" id="PF01180">
    <property type="entry name" value="DHO_dh"/>
    <property type="match status" value="1"/>
</dbReference>
<evidence type="ECO:0000313" key="11">
    <source>
        <dbReference type="EMBL" id="HHF08345.1"/>
    </source>
</evidence>
<comment type="subcellular location">
    <subcellularLocation>
        <location evidence="1 9">Cytoplasm</location>
    </subcellularLocation>
</comment>
<name>A0A7C5DUR8_9BACT</name>
<feature type="binding site" evidence="9">
    <location>
        <position position="126"/>
    </location>
    <ligand>
        <name>FMN</name>
        <dbReference type="ChEBI" id="CHEBI:58210"/>
    </ligand>
</feature>
<organism evidence="11">
    <name type="scientific">Kosmotoga arenicorallina</name>
    <dbReference type="NCBI Taxonomy" id="688066"/>
    <lineage>
        <taxon>Bacteria</taxon>
        <taxon>Thermotogati</taxon>
        <taxon>Thermotogota</taxon>
        <taxon>Thermotogae</taxon>
        <taxon>Kosmotogales</taxon>
        <taxon>Kosmotogaceae</taxon>
        <taxon>Kosmotoga</taxon>
    </lineage>
</organism>
<feature type="binding site" evidence="9">
    <location>
        <position position="21"/>
    </location>
    <ligand>
        <name>FMN</name>
        <dbReference type="ChEBI" id="CHEBI:58210"/>
    </ligand>
</feature>